<dbReference type="Proteomes" id="UP001207654">
    <property type="component" value="Unassembled WGS sequence"/>
</dbReference>
<gene>
    <name evidence="2" type="ORF">OV287_51235</name>
</gene>
<reference evidence="2 3" key="1">
    <citation type="submission" date="2022-11" db="EMBL/GenBank/DDBJ databases">
        <title>Minimal conservation of predation-associated metabolite biosynthetic gene clusters underscores biosynthetic potential of Myxococcota including descriptions for ten novel species: Archangium lansinium sp. nov., Myxococcus landrumus sp. nov., Nannocystis bai.</title>
        <authorList>
            <person name="Ahearne A."/>
            <person name="Stevens C."/>
            <person name="Phillips K."/>
        </authorList>
    </citation>
    <scope>NUCLEOTIDE SEQUENCE [LARGE SCALE GENOMIC DNA]</scope>
    <source>
        <strain evidence="2 3">MIWBW</strain>
    </source>
</reference>
<proteinExistence type="predicted"/>
<protein>
    <submittedName>
        <fullName evidence="2">Uncharacterized protein</fullName>
    </submittedName>
</protein>
<sequence length="49" mass="5592">MDSGQRPGDINETEANPWKYERDATEQEMARLGNPTSDGHLHHHHPLKS</sequence>
<evidence type="ECO:0000313" key="3">
    <source>
        <dbReference type="Proteomes" id="UP001207654"/>
    </source>
</evidence>
<organism evidence="2 3">
    <name type="scientific">Archangium lansingense</name>
    <dbReference type="NCBI Taxonomy" id="2995310"/>
    <lineage>
        <taxon>Bacteria</taxon>
        <taxon>Pseudomonadati</taxon>
        <taxon>Myxococcota</taxon>
        <taxon>Myxococcia</taxon>
        <taxon>Myxococcales</taxon>
        <taxon>Cystobacterineae</taxon>
        <taxon>Archangiaceae</taxon>
        <taxon>Archangium</taxon>
    </lineage>
</organism>
<evidence type="ECO:0000256" key="1">
    <source>
        <dbReference type="SAM" id="MobiDB-lite"/>
    </source>
</evidence>
<keyword evidence="3" id="KW-1185">Reference proteome</keyword>
<evidence type="ECO:0000313" key="2">
    <source>
        <dbReference type="EMBL" id="MCY1082855.1"/>
    </source>
</evidence>
<feature type="compositionally biased region" description="Basic and acidic residues" evidence="1">
    <location>
        <begin position="19"/>
        <end position="29"/>
    </location>
</feature>
<dbReference type="EMBL" id="JAPNKA010000001">
    <property type="protein sequence ID" value="MCY1082855.1"/>
    <property type="molecule type" value="Genomic_DNA"/>
</dbReference>
<name>A0ABT4AMH8_9BACT</name>
<dbReference type="RefSeq" id="WP_267541408.1">
    <property type="nucleotide sequence ID" value="NZ_JAPNKA010000001.1"/>
</dbReference>
<accession>A0ABT4AMH8</accession>
<comment type="caution">
    <text evidence="2">The sequence shown here is derived from an EMBL/GenBank/DDBJ whole genome shotgun (WGS) entry which is preliminary data.</text>
</comment>
<feature type="region of interest" description="Disordered" evidence="1">
    <location>
        <begin position="1"/>
        <end position="49"/>
    </location>
</feature>